<dbReference type="GO" id="GO:0006633">
    <property type="term" value="P:fatty acid biosynthetic process"/>
    <property type="evidence" value="ECO:0007669"/>
    <property type="project" value="InterPro"/>
</dbReference>
<name>A0A4R4WEH8_9ACTN</name>
<keyword evidence="2" id="KW-0012">Acyltransferase</keyword>
<dbReference type="CDD" id="cd00827">
    <property type="entry name" value="init_cond_enzymes"/>
    <property type="match status" value="1"/>
</dbReference>
<dbReference type="OrthoDB" id="7055207at2"/>
<feature type="domain" description="Beta-ketoacyl-[acyl-carrier-protein] synthase III N-terminal" evidence="4">
    <location>
        <begin position="113"/>
        <end position="189"/>
    </location>
</feature>
<sequence length="340" mass="35864">MRFDDIWIAGTGGALGDLVPVERAIEDGSYDPEVAESTGVVSISQSTVAPPEMAVTAGRQAIKEAAECGAEVGPDTYYLHSHSHFQGLDMWPAACWIGRELIGTKLQGMPVAVSAASNGSLASLEIAAGALVARPELPNALITIADRFAPPTDRWYLSPGMVFGDGGAAAVVTRGGGKLRLLSLVSETDTSLEGLSRGDEPFGTFPQIQPDMRKRTREFLASGEVSLREVRTRSADGVRNVVTRALDEAGVAMSGVDWYATPFVGRALYRDSFVRPLAETPRNTLAGLGLTIGHLGPADQLYGLSYLLKEELLQPGSRVLLLGTGMGFTFSAAVLAADGV</sequence>
<evidence type="ECO:0000256" key="1">
    <source>
        <dbReference type="ARBA" id="ARBA00022679"/>
    </source>
</evidence>
<dbReference type="InterPro" id="IPR013747">
    <property type="entry name" value="ACP_syn_III_C"/>
</dbReference>
<gene>
    <name evidence="5" type="ORF">E1294_28535</name>
</gene>
<keyword evidence="1" id="KW-0808">Transferase</keyword>
<accession>A0A4R4WEH8</accession>
<organism evidence="5 6">
    <name type="scientific">Nonomuraea diastatica</name>
    <dbReference type="NCBI Taxonomy" id="1848329"/>
    <lineage>
        <taxon>Bacteria</taxon>
        <taxon>Bacillati</taxon>
        <taxon>Actinomycetota</taxon>
        <taxon>Actinomycetes</taxon>
        <taxon>Streptosporangiales</taxon>
        <taxon>Streptosporangiaceae</taxon>
        <taxon>Nonomuraea</taxon>
    </lineage>
</organism>
<feature type="domain" description="Beta-ketoacyl-[acyl-carrier-protein] synthase III C-terminal" evidence="3">
    <location>
        <begin position="246"/>
        <end position="335"/>
    </location>
</feature>
<evidence type="ECO:0000259" key="4">
    <source>
        <dbReference type="Pfam" id="PF08545"/>
    </source>
</evidence>
<dbReference type="Pfam" id="PF08545">
    <property type="entry name" value="ACP_syn_III"/>
    <property type="match status" value="1"/>
</dbReference>
<dbReference type="Proteomes" id="UP000294543">
    <property type="component" value="Unassembled WGS sequence"/>
</dbReference>
<comment type="caution">
    <text evidence="5">The sequence shown here is derived from an EMBL/GenBank/DDBJ whole genome shotgun (WGS) entry which is preliminary data.</text>
</comment>
<dbReference type="InterPro" id="IPR016039">
    <property type="entry name" value="Thiolase-like"/>
</dbReference>
<evidence type="ECO:0000256" key="2">
    <source>
        <dbReference type="ARBA" id="ARBA00023315"/>
    </source>
</evidence>
<evidence type="ECO:0000313" key="6">
    <source>
        <dbReference type="Proteomes" id="UP000294543"/>
    </source>
</evidence>
<dbReference type="GO" id="GO:0044550">
    <property type="term" value="P:secondary metabolite biosynthetic process"/>
    <property type="evidence" value="ECO:0007669"/>
    <property type="project" value="TreeGrafter"/>
</dbReference>
<protein>
    <submittedName>
        <fullName evidence="5">3-oxoacyl-ACP synthase</fullName>
    </submittedName>
</protein>
<dbReference type="InterPro" id="IPR013751">
    <property type="entry name" value="ACP_syn_III_N"/>
</dbReference>
<dbReference type="SUPFAM" id="SSF53901">
    <property type="entry name" value="Thiolase-like"/>
    <property type="match status" value="1"/>
</dbReference>
<dbReference type="Pfam" id="PF08541">
    <property type="entry name" value="ACP_syn_III_C"/>
    <property type="match status" value="1"/>
</dbReference>
<dbReference type="GO" id="GO:0004315">
    <property type="term" value="F:3-oxoacyl-[acyl-carrier-protein] synthase activity"/>
    <property type="evidence" value="ECO:0007669"/>
    <property type="project" value="InterPro"/>
</dbReference>
<dbReference type="EMBL" id="SMKP01000090">
    <property type="protein sequence ID" value="TDD17262.1"/>
    <property type="molecule type" value="Genomic_DNA"/>
</dbReference>
<dbReference type="AlphaFoldDB" id="A0A4R4WEH8"/>
<dbReference type="Gene3D" id="3.40.47.10">
    <property type="match status" value="2"/>
</dbReference>
<evidence type="ECO:0000259" key="3">
    <source>
        <dbReference type="Pfam" id="PF08541"/>
    </source>
</evidence>
<dbReference type="RefSeq" id="WP_132513383.1">
    <property type="nucleotide sequence ID" value="NZ_SMKP01000090.1"/>
</dbReference>
<evidence type="ECO:0000313" key="5">
    <source>
        <dbReference type="EMBL" id="TDD17262.1"/>
    </source>
</evidence>
<reference evidence="5 6" key="1">
    <citation type="submission" date="2019-03" db="EMBL/GenBank/DDBJ databases">
        <title>Draft genome sequences of novel Actinobacteria.</title>
        <authorList>
            <person name="Sahin N."/>
            <person name="Ay H."/>
            <person name="Saygin H."/>
        </authorList>
    </citation>
    <scope>NUCLEOTIDE SEQUENCE [LARGE SCALE GENOMIC DNA]</scope>
    <source>
        <strain evidence="5 6">KC712</strain>
    </source>
</reference>
<dbReference type="PANTHER" id="PTHR34069">
    <property type="entry name" value="3-OXOACYL-[ACYL-CARRIER-PROTEIN] SYNTHASE 3"/>
    <property type="match status" value="1"/>
</dbReference>
<proteinExistence type="predicted"/>
<dbReference type="PANTHER" id="PTHR34069:SF2">
    <property type="entry name" value="BETA-KETOACYL-[ACYL-CARRIER-PROTEIN] SYNTHASE III"/>
    <property type="match status" value="1"/>
</dbReference>
<keyword evidence="6" id="KW-1185">Reference proteome</keyword>